<sequence length="1100" mass="125606">MQLAGKMAPREICALCDTTVNNRTSKGIICVKCDQTYHRDCANITMAKYDEIQKKKIKWLCNVCILEKKDKNPSASDEPLYDKAADKHSLGEINKKLDMILQQQNAFKYEIAEVKTAMADLRQTVSNLITENVNIRNENQHLKERVAKLEDAMGNFQQQQINNNVLIYGIQKNDNENLGEIVQNIAKAVNIEIKPTEIQATFRGAFSSKSSLSTPALHVNFNKNATKMKLISAIKGKLLDTSVLKFPYKRPIYINEQLTTSNQLLYKKARDLRRAQKKNSKPYVDQEMIVCIATRDFWFSKLQADQGNTNIRRELKYWQNKTTSMKRSKRKEYHGKKFKDADGDVRKTWNCIKEVLHNGKPIKNDIKIFSTDDSESIKTEKLNDLNSYFATVGRKIIEKIEHVPYYSDPDPKYTQFQLQFTDAAEVQRVISGMKSSKSQGFDKVDVTVFKRNSEVLAPKIAAIINDCIGNAKIDQSLKICRIQPVFKTGNKNVPGNYRPISILPVFDKIMSKIVNNQLTSHLEDNDVTTPSQYGFRRASNTQSALFDLITYIQKVRDLGKVAILIFLDMKKAFDTVHRKILLQQMNSIGVTGHAHEWFQEYLRNRTQYIQVDGQKSNEEIAEEGIPQVLKQIFYSMFQSQLTYGIGIWCTATQQHLKQLQVIQNKAIRNLFGEGRRISIKELHQSQKLKEYFNGCLETGRNVCIVEDDEIALSPTTDEKQDIASSTSTVSNRNFFSFLCGNRKFILAVKLPKYPWHYIEEADSIVSRHVSLPKSMETLVTGLDDIKSITICLNEEASKNYFRNGKFIFNGKELNTYLQINGKDLQETGKEIMKKEDAKTTKRLLFISGQTNPLLFLNDFEKCVDTKNEKDKKFKIIHFVDECHRGEFTKLYFSSESDWAAVKKAFNKKYSVSFCQNKKRAINVNFGEAKSLRSFVELKLMALSTYTTLPFINQIEMVMDDLPVEISSLFVSHGKMTDSKIEILNFCDSIADLLEDLCKTNKEAEDKVEEESNEPSGNRSMEIFNFMDQPGMPGLSQLSGRGRGRSRRGRGGSTADGGVKKRGRPSRKLQSILEADESNDSFSFLKQADCSSRSSWSSEGN</sequence>
<evidence type="ECO:0000256" key="5">
    <source>
        <dbReference type="SAM" id="Coils"/>
    </source>
</evidence>
<dbReference type="Pfam" id="PF00078">
    <property type="entry name" value="RVT_1"/>
    <property type="match status" value="1"/>
</dbReference>
<dbReference type="EMBL" id="WJQU01000002">
    <property type="protein sequence ID" value="KAJ6642671.1"/>
    <property type="molecule type" value="Genomic_DNA"/>
</dbReference>
<accession>A0A9Q0N405</accession>
<feature type="region of interest" description="Disordered" evidence="6">
    <location>
        <begin position="1003"/>
        <end position="1074"/>
    </location>
</feature>
<keyword evidence="3" id="KW-0862">Zinc</keyword>
<gene>
    <name evidence="8" type="primary">pol_2</name>
    <name evidence="8" type="ORF">Bhyg_07624</name>
</gene>
<dbReference type="Proteomes" id="UP001151699">
    <property type="component" value="Chromosome B"/>
</dbReference>
<dbReference type="OrthoDB" id="7764906at2759"/>
<dbReference type="CDD" id="cd15489">
    <property type="entry name" value="PHD_SF"/>
    <property type="match status" value="1"/>
</dbReference>
<dbReference type="InterPro" id="IPR001965">
    <property type="entry name" value="Znf_PHD"/>
</dbReference>
<dbReference type="PANTHER" id="PTHR47510:SF3">
    <property type="entry name" value="ENDO_EXONUCLEASE_PHOSPHATASE DOMAIN-CONTAINING PROTEIN"/>
    <property type="match status" value="1"/>
</dbReference>
<dbReference type="InterPro" id="IPR011011">
    <property type="entry name" value="Znf_FYVE_PHD"/>
</dbReference>
<keyword evidence="8" id="KW-0808">Transferase</keyword>
<evidence type="ECO:0000256" key="4">
    <source>
        <dbReference type="PROSITE-ProRule" id="PRU00146"/>
    </source>
</evidence>
<evidence type="ECO:0000259" key="7">
    <source>
        <dbReference type="PROSITE" id="PS50016"/>
    </source>
</evidence>
<evidence type="ECO:0000313" key="9">
    <source>
        <dbReference type="Proteomes" id="UP001151699"/>
    </source>
</evidence>
<evidence type="ECO:0000256" key="6">
    <source>
        <dbReference type="SAM" id="MobiDB-lite"/>
    </source>
</evidence>
<feature type="domain" description="PHD-type" evidence="7">
    <location>
        <begin position="10"/>
        <end position="67"/>
    </location>
</feature>
<keyword evidence="1" id="KW-0479">Metal-binding</keyword>
<dbReference type="GO" id="GO:0003964">
    <property type="term" value="F:RNA-directed DNA polymerase activity"/>
    <property type="evidence" value="ECO:0007669"/>
    <property type="project" value="UniProtKB-KW"/>
</dbReference>
<comment type="caution">
    <text evidence="8">The sequence shown here is derived from an EMBL/GenBank/DDBJ whole genome shotgun (WGS) entry which is preliminary data.</text>
</comment>
<dbReference type="GO" id="GO:0008270">
    <property type="term" value="F:zinc ion binding"/>
    <property type="evidence" value="ECO:0007669"/>
    <property type="project" value="UniProtKB-KW"/>
</dbReference>
<protein>
    <submittedName>
        <fullName evidence="8">RNA-directed DNA polymerase from mobile element jockey</fullName>
    </submittedName>
</protein>
<dbReference type="SUPFAM" id="SSF57903">
    <property type="entry name" value="FYVE/PHD zinc finger"/>
    <property type="match status" value="1"/>
</dbReference>
<dbReference type="PROSITE" id="PS01359">
    <property type="entry name" value="ZF_PHD_1"/>
    <property type="match status" value="1"/>
</dbReference>
<dbReference type="SMART" id="SM00249">
    <property type="entry name" value="PHD"/>
    <property type="match status" value="1"/>
</dbReference>
<keyword evidence="9" id="KW-1185">Reference proteome</keyword>
<name>A0A9Q0N405_9DIPT</name>
<keyword evidence="2 4" id="KW-0863">Zinc-finger</keyword>
<feature type="coiled-coil region" evidence="5">
    <location>
        <begin position="111"/>
        <end position="159"/>
    </location>
</feature>
<dbReference type="InterPro" id="IPR019787">
    <property type="entry name" value="Znf_PHD-finger"/>
</dbReference>
<proteinExistence type="predicted"/>
<dbReference type="Pfam" id="PF00628">
    <property type="entry name" value="PHD"/>
    <property type="match status" value="1"/>
</dbReference>
<dbReference type="InterPro" id="IPR043502">
    <property type="entry name" value="DNA/RNA_pol_sf"/>
</dbReference>
<dbReference type="PROSITE" id="PS50016">
    <property type="entry name" value="ZF_PHD_2"/>
    <property type="match status" value="1"/>
</dbReference>
<reference evidence="8" key="1">
    <citation type="submission" date="2022-07" db="EMBL/GenBank/DDBJ databases">
        <authorList>
            <person name="Trinca V."/>
            <person name="Uliana J.V.C."/>
            <person name="Torres T.T."/>
            <person name="Ward R.J."/>
            <person name="Monesi N."/>
        </authorList>
    </citation>
    <scope>NUCLEOTIDE SEQUENCE</scope>
    <source>
        <strain evidence="8">HSMRA1968</strain>
        <tissue evidence="8">Whole embryos</tissue>
    </source>
</reference>
<evidence type="ECO:0000256" key="1">
    <source>
        <dbReference type="ARBA" id="ARBA00022723"/>
    </source>
</evidence>
<dbReference type="InterPro" id="IPR013083">
    <property type="entry name" value="Znf_RING/FYVE/PHD"/>
</dbReference>
<keyword evidence="5" id="KW-0175">Coiled coil</keyword>
<dbReference type="PANTHER" id="PTHR47510">
    <property type="entry name" value="REVERSE TRANSCRIPTASE DOMAIN-CONTAINING PROTEIN"/>
    <property type="match status" value="1"/>
</dbReference>
<dbReference type="AlphaFoldDB" id="A0A9Q0N405"/>
<dbReference type="SUPFAM" id="SSF56672">
    <property type="entry name" value="DNA/RNA polymerases"/>
    <property type="match status" value="1"/>
</dbReference>
<dbReference type="Gene3D" id="3.30.40.10">
    <property type="entry name" value="Zinc/RING finger domain, C3HC4 (zinc finger)"/>
    <property type="match status" value="1"/>
</dbReference>
<keyword evidence="8" id="KW-0695">RNA-directed DNA polymerase</keyword>
<organism evidence="8 9">
    <name type="scientific">Pseudolycoriella hygida</name>
    <dbReference type="NCBI Taxonomy" id="35572"/>
    <lineage>
        <taxon>Eukaryota</taxon>
        <taxon>Metazoa</taxon>
        <taxon>Ecdysozoa</taxon>
        <taxon>Arthropoda</taxon>
        <taxon>Hexapoda</taxon>
        <taxon>Insecta</taxon>
        <taxon>Pterygota</taxon>
        <taxon>Neoptera</taxon>
        <taxon>Endopterygota</taxon>
        <taxon>Diptera</taxon>
        <taxon>Nematocera</taxon>
        <taxon>Sciaroidea</taxon>
        <taxon>Sciaridae</taxon>
        <taxon>Pseudolycoriella</taxon>
    </lineage>
</organism>
<evidence type="ECO:0000256" key="3">
    <source>
        <dbReference type="ARBA" id="ARBA00022833"/>
    </source>
</evidence>
<dbReference type="InterPro" id="IPR019786">
    <property type="entry name" value="Zinc_finger_PHD-type_CS"/>
</dbReference>
<evidence type="ECO:0000256" key="2">
    <source>
        <dbReference type="ARBA" id="ARBA00022771"/>
    </source>
</evidence>
<evidence type="ECO:0000313" key="8">
    <source>
        <dbReference type="EMBL" id="KAJ6642671.1"/>
    </source>
</evidence>
<keyword evidence="8" id="KW-0548">Nucleotidyltransferase</keyword>
<dbReference type="InterPro" id="IPR000477">
    <property type="entry name" value="RT_dom"/>
</dbReference>